<protein>
    <recommendedName>
        <fullName evidence="4 14">Undecaprenyl-diphosphatase</fullName>
        <ecNumber evidence="3 14">3.6.1.27</ecNumber>
    </recommendedName>
    <alternativeName>
        <fullName evidence="12 14">Bacitracin resistance protein</fullName>
    </alternativeName>
    <alternativeName>
        <fullName evidence="11 14">Undecaprenyl pyrophosphate phosphatase</fullName>
    </alternativeName>
</protein>
<keyword evidence="7 14" id="KW-0378">Hydrolase</keyword>
<keyword evidence="8 14" id="KW-1133">Transmembrane helix</keyword>
<evidence type="ECO:0000256" key="6">
    <source>
        <dbReference type="ARBA" id="ARBA00022692"/>
    </source>
</evidence>
<dbReference type="GO" id="GO:0009252">
    <property type="term" value="P:peptidoglycan biosynthetic process"/>
    <property type="evidence" value="ECO:0007669"/>
    <property type="project" value="UniProtKB-KW"/>
</dbReference>
<dbReference type="EC" id="3.6.1.27" evidence="3 14"/>
<gene>
    <name evidence="14" type="primary">uppP</name>
    <name evidence="15" type="ORF">H0A74_01720</name>
</gene>
<dbReference type="AlphaFoldDB" id="A0A853GBQ2"/>
<feature type="transmembrane region" description="Helical" evidence="14">
    <location>
        <begin position="116"/>
        <end position="134"/>
    </location>
</feature>
<keyword evidence="14" id="KW-0573">Peptidoglycan synthesis</keyword>
<evidence type="ECO:0000256" key="11">
    <source>
        <dbReference type="ARBA" id="ARBA00032707"/>
    </source>
</evidence>
<proteinExistence type="inferred from homology"/>
<dbReference type="PANTHER" id="PTHR30622:SF4">
    <property type="entry name" value="UNDECAPRENYL-DIPHOSPHATASE"/>
    <property type="match status" value="1"/>
</dbReference>
<feature type="transmembrane region" description="Helical" evidence="14">
    <location>
        <begin position="245"/>
        <end position="263"/>
    </location>
</feature>
<evidence type="ECO:0000256" key="12">
    <source>
        <dbReference type="ARBA" id="ARBA00032932"/>
    </source>
</evidence>
<feature type="transmembrane region" description="Helical" evidence="14">
    <location>
        <begin position="85"/>
        <end position="104"/>
    </location>
</feature>
<dbReference type="GO" id="GO:0008360">
    <property type="term" value="P:regulation of cell shape"/>
    <property type="evidence" value="ECO:0007669"/>
    <property type="project" value="UniProtKB-KW"/>
</dbReference>
<feature type="transmembrane region" description="Helical" evidence="14">
    <location>
        <begin position="40"/>
        <end position="59"/>
    </location>
</feature>
<keyword evidence="5 14" id="KW-1003">Cell membrane</keyword>
<dbReference type="GO" id="GO:0005886">
    <property type="term" value="C:plasma membrane"/>
    <property type="evidence" value="ECO:0007669"/>
    <property type="project" value="UniProtKB-SubCell"/>
</dbReference>
<dbReference type="EMBL" id="JACCHU010000001">
    <property type="protein sequence ID" value="NYT52290.1"/>
    <property type="molecule type" value="Genomic_DNA"/>
</dbReference>
<evidence type="ECO:0000256" key="8">
    <source>
        <dbReference type="ARBA" id="ARBA00022989"/>
    </source>
</evidence>
<evidence type="ECO:0000256" key="9">
    <source>
        <dbReference type="ARBA" id="ARBA00023136"/>
    </source>
</evidence>
<comment type="subcellular location">
    <subcellularLocation>
        <location evidence="1 14">Cell membrane</location>
        <topology evidence="1 14">Multi-pass membrane protein</topology>
    </subcellularLocation>
</comment>
<comment type="caution">
    <text evidence="15">The sequence shown here is derived from an EMBL/GenBank/DDBJ whole genome shotgun (WGS) entry which is preliminary data.</text>
</comment>
<sequence length="264" mass="29291">MDVSQIVVLALIQGLSEFLPISSSAHLILVPKLTNWTDQGLVFDVVVHMGTLCAVIFYYQAMIKSLFFDFYHSIIKHHIIGQSKLAWGVLLGTIPIGLVGMIFKDFVAVDLRSIEIIAYTTLVFGLLLGFASWFNHKNKNPKSTISWIDVSFVSMMQILALIPGTSRSGITITACMLVGLSRKLSIQFSFLLSIPVITLSLILMLVDLYHQTQLVNISLLVLGFVVSTISAYATIIFVIRLIDTVGMTPFVVYRLTLGVFLLFL</sequence>
<dbReference type="Pfam" id="PF02673">
    <property type="entry name" value="BacA"/>
    <property type="match status" value="1"/>
</dbReference>
<dbReference type="GO" id="GO:0046677">
    <property type="term" value="P:response to antibiotic"/>
    <property type="evidence" value="ECO:0007669"/>
    <property type="project" value="UniProtKB-UniRule"/>
</dbReference>
<feature type="transmembrane region" description="Helical" evidence="14">
    <location>
        <begin position="217"/>
        <end position="239"/>
    </location>
</feature>
<evidence type="ECO:0000256" key="13">
    <source>
        <dbReference type="ARBA" id="ARBA00047594"/>
    </source>
</evidence>
<dbReference type="NCBIfam" id="NF001393">
    <property type="entry name" value="PRK00281.2-4"/>
    <property type="match status" value="1"/>
</dbReference>
<organism evidence="15 16">
    <name type="scientific">Candidatus Vesicomyosocius endoextente</name>
    <dbReference type="NCBI Taxonomy" id="2738853"/>
    <lineage>
        <taxon>Bacteria</taxon>
        <taxon>Pseudomonadati</taxon>
        <taxon>Pseudomonadota</taxon>
        <taxon>Gammaproteobacteria</taxon>
        <taxon>Candidatus Pseudothioglobaceae</taxon>
        <taxon>Candidatus Vesicomyidisocius</taxon>
    </lineage>
</organism>
<evidence type="ECO:0000256" key="10">
    <source>
        <dbReference type="ARBA" id="ARBA00023251"/>
    </source>
</evidence>
<reference evidence="15 16" key="1">
    <citation type="submission" date="2020-05" db="EMBL/GenBank/DDBJ databases">
        <title>Horizontal transmission and recombination maintain forever young bacterial symbiont genomes.</title>
        <authorList>
            <person name="Russell S.L."/>
            <person name="Pepper-Tunick E."/>
            <person name="Svedberg J."/>
            <person name="Byrne A."/>
            <person name="Ruelas Castillo J."/>
            <person name="Vollmers C."/>
            <person name="Beinart R.A."/>
            <person name="Corbett-Detig R."/>
        </authorList>
    </citation>
    <scope>NUCLEOTIDE SEQUENCE [LARGE SCALE GENOMIC DNA]</scope>
    <source>
        <strain evidence="15">Monterey_2004</strain>
    </source>
</reference>
<keyword evidence="14" id="KW-0133">Cell shape</keyword>
<evidence type="ECO:0000256" key="7">
    <source>
        <dbReference type="ARBA" id="ARBA00022801"/>
    </source>
</evidence>
<evidence type="ECO:0000313" key="15">
    <source>
        <dbReference type="EMBL" id="NYT52290.1"/>
    </source>
</evidence>
<evidence type="ECO:0000256" key="4">
    <source>
        <dbReference type="ARBA" id="ARBA00021581"/>
    </source>
</evidence>
<comment type="catalytic activity">
    <reaction evidence="13 14">
        <text>di-trans,octa-cis-undecaprenyl diphosphate + H2O = di-trans,octa-cis-undecaprenyl phosphate + phosphate + H(+)</text>
        <dbReference type="Rhea" id="RHEA:28094"/>
        <dbReference type="ChEBI" id="CHEBI:15377"/>
        <dbReference type="ChEBI" id="CHEBI:15378"/>
        <dbReference type="ChEBI" id="CHEBI:43474"/>
        <dbReference type="ChEBI" id="CHEBI:58405"/>
        <dbReference type="ChEBI" id="CHEBI:60392"/>
        <dbReference type="EC" id="3.6.1.27"/>
    </reaction>
</comment>
<keyword evidence="14" id="KW-0961">Cell wall biogenesis/degradation</keyword>
<evidence type="ECO:0000256" key="5">
    <source>
        <dbReference type="ARBA" id="ARBA00022475"/>
    </source>
</evidence>
<feature type="transmembrane region" description="Helical" evidence="14">
    <location>
        <begin position="184"/>
        <end position="205"/>
    </location>
</feature>
<keyword evidence="9 14" id="KW-0472">Membrane</keyword>
<evidence type="ECO:0000256" key="1">
    <source>
        <dbReference type="ARBA" id="ARBA00004651"/>
    </source>
</evidence>
<dbReference type="InterPro" id="IPR003824">
    <property type="entry name" value="UppP"/>
</dbReference>
<comment type="miscellaneous">
    <text evidence="14">Bacitracin is thought to be involved in the inhibition of peptidoglycan synthesis by sequestering undecaprenyl diphosphate, thereby reducing the pool of lipid carrier available.</text>
</comment>
<keyword evidence="6 14" id="KW-0812">Transmembrane</keyword>
<dbReference type="GO" id="GO:0071555">
    <property type="term" value="P:cell wall organization"/>
    <property type="evidence" value="ECO:0007669"/>
    <property type="project" value="UniProtKB-KW"/>
</dbReference>
<dbReference type="GO" id="GO:0050380">
    <property type="term" value="F:undecaprenyl-diphosphatase activity"/>
    <property type="evidence" value="ECO:0007669"/>
    <property type="project" value="UniProtKB-UniRule"/>
</dbReference>
<accession>A0A853GBQ2</accession>
<comment type="similarity">
    <text evidence="2 14">Belongs to the UppP family.</text>
</comment>
<evidence type="ECO:0000256" key="3">
    <source>
        <dbReference type="ARBA" id="ARBA00012374"/>
    </source>
</evidence>
<evidence type="ECO:0000256" key="14">
    <source>
        <dbReference type="HAMAP-Rule" id="MF_01006"/>
    </source>
</evidence>
<keyword evidence="10 14" id="KW-0046">Antibiotic resistance</keyword>
<name>A0A853GBQ2_9GAMM</name>
<dbReference type="PANTHER" id="PTHR30622">
    <property type="entry name" value="UNDECAPRENYL-DIPHOSPHATASE"/>
    <property type="match status" value="1"/>
</dbReference>
<evidence type="ECO:0000256" key="2">
    <source>
        <dbReference type="ARBA" id="ARBA00010621"/>
    </source>
</evidence>
<evidence type="ECO:0000313" key="16">
    <source>
        <dbReference type="Proteomes" id="UP000525329"/>
    </source>
</evidence>
<dbReference type="HAMAP" id="MF_01006">
    <property type="entry name" value="Undec_diphosphatase"/>
    <property type="match status" value="1"/>
</dbReference>
<comment type="function">
    <text evidence="14">Catalyzes the dephosphorylation of undecaprenyl diphosphate (UPP). Confers resistance to bacitracin.</text>
</comment>
<dbReference type="Proteomes" id="UP000525329">
    <property type="component" value="Unassembled WGS sequence"/>
</dbReference>